<sequence>MSEAAKILESARQRGAAQGLPYTGAVTPAEAQQLLSALPNAKLVDVRTHAEWAFVGVVPGAELIEWKRYPGMMPNPDFLTQLKAAVDPESVVLFMCRSGARSHDAAVLAAAHGYATALNVLEGFEGDKDATEHRGRVNGWKVAGLPWVQG</sequence>
<dbReference type="PANTHER" id="PTHR45431">
    <property type="entry name" value="RHODANESE-LIKE DOMAIN-CONTAINING PROTEIN 15, CHLOROPLASTIC"/>
    <property type="match status" value="1"/>
</dbReference>
<keyword evidence="3" id="KW-1185">Reference proteome</keyword>
<dbReference type="PANTHER" id="PTHR45431:SF3">
    <property type="entry name" value="RHODANESE-LIKE DOMAIN-CONTAINING PROTEIN 15, CHLOROPLASTIC"/>
    <property type="match status" value="1"/>
</dbReference>
<gene>
    <name evidence="2" type="ORF">GCM10007350_15580</name>
</gene>
<dbReference type="Proteomes" id="UP000604737">
    <property type="component" value="Unassembled WGS sequence"/>
</dbReference>
<organism evidence="2 3">
    <name type="scientific">Jeongeupia chitinilytica</name>
    <dbReference type="NCBI Taxonomy" id="1041641"/>
    <lineage>
        <taxon>Bacteria</taxon>
        <taxon>Pseudomonadati</taxon>
        <taxon>Pseudomonadota</taxon>
        <taxon>Betaproteobacteria</taxon>
        <taxon>Neisseriales</taxon>
        <taxon>Chitinibacteraceae</taxon>
        <taxon>Jeongeupia</taxon>
    </lineage>
</organism>
<evidence type="ECO:0000259" key="1">
    <source>
        <dbReference type="PROSITE" id="PS50206"/>
    </source>
</evidence>
<dbReference type="InterPro" id="IPR052367">
    <property type="entry name" value="Thiosulfate_ST/Rhodanese-like"/>
</dbReference>
<dbReference type="InterPro" id="IPR001763">
    <property type="entry name" value="Rhodanese-like_dom"/>
</dbReference>
<dbReference type="SUPFAM" id="SSF52821">
    <property type="entry name" value="Rhodanese/Cell cycle control phosphatase"/>
    <property type="match status" value="1"/>
</dbReference>
<proteinExistence type="predicted"/>
<dbReference type="CDD" id="cd01522">
    <property type="entry name" value="RHOD_1"/>
    <property type="match status" value="1"/>
</dbReference>
<comment type="caution">
    <text evidence="2">The sequence shown here is derived from an EMBL/GenBank/DDBJ whole genome shotgun (WGS) entry which is preliminary data.</text>
</comment>
<dbReference type="EMBL" id="BMYO01000004">
    <property type="protein sequence ID" value="GHD61355.1"/>
    <property type="molecule type" value="Genomic_DNA"/>
</dbReference>
<dbReference type="SMART" id="SM00450">
    <property type="entry name" value="RHOD"/>
    <property type="match status" value="1"/>
</dbReference>
<protein>
    <submittedName>
        <fullName evidence="2">Sulfurtransferase</fullName>
    </submittedName>
</protein>
<dbReference type="InterPro" id="IPR036873">
    <property type="entry name" value="Rhodanese-like_dom_sf"/>
</dbReference>
<dbReference type="PROSITE" id="PS50206">
    <property type="entry name" value="RHODANESE_3"/>
    <property type="match status" value="1"/>
</dbReference>
<accession>A0ABQ3GYF9</accession>
<dbReference type="RefSeq" id="WP_189459720.1">
    <property type="nucleotide sequence ID" value="NZ_BMYO01000004.1"/>
</dbReference>
<dbReference type="Gene3D" id="3.40.250.10">
    <property type="entry name" value="Rhodanese-like domain"/>
    <property type="match status" value="1"/>
</dbReference>
<dbReference type="Pfam" id="PF00581">
    <property type="entry name" value="Rhodanese"/>
    <property type="match status" value="1"/>
</dbReference>
<evidence type="ECO:0000313" key="2">
    <source>
        <dbReference type="EMBL" id="GHD61355.1"/>
    </source>
</evidence>
<reference evidence="3" key="1">
    <citation type="journal article" date="2019" name="Int. J. Syst. Evol. Microbiol.">
        <title>The Global Catalogue of Microorganisms (GCM) 10K type strain sequencing project: providing services to taxonomists for standard genome sequencing and annotation.</title>
        <authorList>
            <consortium name="The Broad Institute Genomics Platform"/>
            <consortium name="The Broad Institute Genome Sequencing Center for Infectious Disease"/>
            <person name="Wu L."/>
            <person name="Ma J."/>
        </authorList>
    </citation>
    <scope>NUCLEOTIDE SEQUENCE [LARGE SCALE GENOMIC DNA]</scope>
    <source>
        <strain evidence="3">KCTC 23701</strain>
    </source>
</reference>
<evidence type="ECO:0000313" key="3">
    <source>
        <dbReference type="Proteomes" id="UP000604737"/>
    </source>
</evidence>
<feature type="domain" description="Rhodanese" evidence="1">
    <location>
        <begin position="37"/>
        <end position="132"/>
    </location>
</feature>
<name>A0ABQ3GYF9_9NEIS</name>